<dbReference type="FunFam" id="1.10.10.10:FF:000001">
    <property type="entry name" value="LysR family transcriptional regulator"/>
    <property type="match status" value="1"/>
</dbReference>
<dbReference type="Pfam" id="PF00126">
    <property type="entry name" value="HTH_1"/>
    <property type="match status" value="1"/>
</dbReference>
<evidence type="ECO:0000313" key="7">
    <source>
        <dbReference type="Proteomes" id="UP000235015"/>
    </source>
</evidence>
<dbReference type="STRING" id="1111735.GCA_000428045_02471"/>
<dbReference type="SUPFAM" id="SSF46785">
    <property type="entry name" value="Winged helix' DNA-binding domain"/>
    <property type="match status" value="1"/>
</dbReference>
<dbReference type="Proteomes" id="UP000235015">
    <property type="component" value="Unassembled WGS sequence"/>
</dbReference>
<gene>
    <name evidence="6" type="ORF">C0630_16170</name>
</gene>
<dbReference type="PANTHER" id="PTHR30579">
    <property type="entry name" value="TRANSCRIPTIONAL REGULATOR"/>
    <property type="match status" value="1"/>
</dbReference>
<dbReference type="GO" id="GO:0003700">
    <property type="term" value="F:DNA-binding transcription factor activity"/>
    <property type="evidence" value="ECO:0007669"/>
    <property type="project" value="InterPro"/>
</dbReference>
<dbReference type="EMBL" id="PKUN01000025">
    <property type="protein sequence ID" value="PLX60331.1"/>
    <property type="molecule type" value="Genomic_DNA"/>
</dbReference>
<dbReference type="AlphaFoldDB" id="A0A2N6CT84"/>
<dbReference type="Gene3D" id="1.10.10.10">
    <property type="entry name" value="Winged helix-like DNA-binding domain superfamily/Winged helix DNA-binding domain"/>
    <property type="match status" value="1"/>
</dbReference>
<name>A0A2N6CT84_9GAMM</name>
<feature type="domain" description="HTH lysR-type" evidence="5">
    <location>
        <begin position="16"/>
        <end position="73"/>
    </location>
</feature>
<comment type="caution">
    <text evidence="6">The sequence shown here is derived from an EMBL/GenBank/DDBJ whole genome shotgun (WGS) entry which is preliminary data.</text>
</comment>
<keyword evidence="4" id="KW-0804">Transcription</keyword>
<keyword evidence="3" id="KW-0238">DNA-binding</keyword>
<dbReference type="PANTHER" id="PTHR30579:SF7">
    <property type="entry name" value="HTH-TYPE TRANSCRIPTIONAL REGULATOR LRHA-RELATED"/>
    <property type="match status" value="1"/>
</dbReference>
<dbReference type="SUPFAM" id="SSF53850">
    <property type="entry name" value="Periplasmic binding protein-like II"/>
    <property type="match status" value="1"/>
</dbReference>
<dbReference type="InterPro" id="IPR000847">
    <property type="entry name" value="LysR_HTH_N"/>
</dbReference>
<dbReference type="InterPro" id="IPR036390">
    <property type="entry name" value="WH_DNA-bd_sf"/>
</dbReference>
<comment type="similarity">
    <text evidence="1">Belongs to the LysR transcriptional regulatory family.</text>
</comment>
<protein>
    <submittedName>
        <fullName evidence="6">Transcriptional regulator LrhA</fullName>
    </submittedName>
</protein>
<accession>A0A2N6CT84</accession>
<organism evidence="6 7">
    <name type="scientific">Sedimenticola selenatireducens</name>
    <dbReference type="NCBI Taxonomy" id="191960"/>
    <lineage>
        <taxon>Bacteria</taxon>
        <taxon>Pseudomonadati</taxon>
        <taxon>Pseudomonadota</taxon>
        <taxon>Gammaproteobacteria</taxon>
        <taxon>Chromatiales</taxon>
        <taxon>Sedimenticolaceae</taxon>
        <taxon>Sedimenticola</taxon>
    </lineage>
</organism>
<evidence type="ECO:0000313" key="6">
    <source>
        <dbReference type="EMBL" id="PLX60331.1"/>
    </source>
</evidence>
<evidence type="ECO:0000259" key="5">
    <source>
        <dbReference type="PROSITE" id="PS50931"/>
    </source>
</evidence>
<proteinExistence type="inferred from homology"/>
<evidence type="ECO:0000256" key="4">
    <source>
        <dbReference type="ARBA" id="ARBA00023163"/>
    </source>
</evidence>
<dbReference type="PRINTS" id="PR00039">
    <property type="entry name" value="HTHLYSR"/>
</dbReference>
<dbReference type="GO" id="GO:0003677">
    <property type="term" value="F:DNA binding"/>
    <property type="evidence" value="ECO:0007669"/>
    <property type="project" value="UniProtKB-KW"/>
</dbReference>
<evidence type="ECO:0000256" key="3">
    <source>
        <dbReference type="ARBA" id="ARBA00023125"/>
    </source>
</evidence>
<dbReference type="PROSITE" id="PS50931">
    <property type="entry name" value="HTH_LYSR"/>
    <property type="match status" value="1"/>
</dbReference>
<dbReference type="InterPro" id="IPR050176">
    <property type="entry name" value="LTTR"/>
</dbReference>
<dbReference type="InterPro" id="IPR005119">
    <property type="entry name" value="LysR_subst-bd"/>
</dbReference>
<dbReference type="InterPro" id="IPR036388">
    <property type="entry name" value="WH-like_DNA-bd_sf"/>
</dbReference>
<reference evidence="6 7" key="1">
    <citation type="submission" date="2017-11" db="EMBL/GenBank/DDBJ databases">
        <title>Genome-resolved metagenomics identifies genetic mobility, metabolic interactions, and unexpected diversity in perchlorate-reducing communities.</title>
        <authorList>
            <person name="Barnum T.P."/>
            <person name="Figueroa I.A."/>
            <person name="Carlstrom C.I."/>
            <person name="Lucas L.N."/>
            <person name="Engelbrektson A.L."/>
            <person name="Coates J.D."/>
        </authorList>
    </citation>
    <scope>NUCLEOTIDE SEQUENCE [LARGE SCALE GENOMIC DNA]</scope>
    <source>
        <strain evidence="6">BM301</strain>
    </source>
</reference>
<dbReference type="Gene3D" id="3.40.190.10">
    <property type="entry name" value="Periplasmic binding protein-like II"/>
    <property type="match status" value="2"/>
</dbReference>
<evidence type="ECO:0000256" key="1">
    <source>
        <dbReference type="ARBA" id="ARBA00009437"/>
    </source>
</evidence>
<keyword evidence="2" id="KW-0805">Transcription regulation</keyword>
<dbReference type="Pfam" id="PF03466">
    <property type="entry name" value="LysR_substrate"/>
    <property type="match status" value="1"/>
</dbReference>
<evidence type="ECO:0000256" key="2">
    <source>
        <dbReference type="ARBA" id="ARBA00023015"/>
    </source>
</evidence>
<sequence length="301" mass="32987">MQYINRHDGLKMAPILDNELLRTFVAIADAGGFTRAAEVVHRSQSAVSMQMKKLDELVGRPLFEKVGRGMVLTPDGEVLLNYARRILRLHEEAVSTLQQPDMVGSVRIGIPDDYVAAFIPRIMARFAKSYPMVQVEVICKGSEHLTKSVKAGEIDLAIVTAVPGSMDGEVLRRESTVWATSKHHFIHEQEPLPLVLFQPGCIFRHWAMKALDKSGRPYRVAYSSPSITGIEAIVGCGLGVTVLVGSIVNENMRILTAAEGFPDLPESAITLLRSKVSASPAINCLAEYIFEGFRDNQASAA</sequence>